<dbReference type="Proteomes" id="UP000223738">
    <property type="component" value="Segment"/>
</dbReference>
<protein>
    <submittedName>
        <fullName evidence="1">Uncharacterized protein</fullName>
    </submittedName>
</protein>
<evidence type="ECO:0000313" key="2">
    <source>
        <dbReference type="Proteomes" id="UP000223738"/>
    </source>
</evidence>
<organism evidence="1 2">
    <name type="scientific">Pseudomonas phage phiPMW</name>
    <dbReference type="NCBI Taxonomy" id="1815582"/>
    <lineage>
        <taxon>Viruses</taxon>
        <taxon>Duplodnaviria</taxon>
        <taxon>Heunggongvirae</taxon>
        <taxon>Uroviricota</taxon>
        <taxon>Caudoviricetes</taxon>
        <taxon>Plaisancevirus</taxon>
        <taxon>Plaisancevirus PMW</taxon>
    </lineage>
</organism>
<gene>
    <name evidence="1" type="ORF">PMW_186</name>
</gene>
<proteinExistence type="predicted"/>
<name>A0A1S5R1N1_9CAUD</name>
<keyword evidence="2" id="KW-1185">Reference proteome</keyword>
<reference evidence="1 2" key="1">
    <citation type="submission" date="2016-03" db="EMBL/GenBank/DDBJ databases">
        <title>Characterization of pf16 and phiPMW: Two novel phages infecting Pseudomonas putida PpG1.</title>
        <authorList>
            <person name="Magill D.J."/>
            <person name="Krylov V.N."/>
            <person name="Allen C.C.R."/>
            <person name="McGrath J.W."/>
            <person name="Quinn J.P."/>
            <person name="Kulakov L.A."/>
        </authorList>
    </citation>
    <scope>NUCLEOTIDE SEQUENCE [LARGE SCALE GENOMIC DNA]</scope>
</reference>
<sequence length="90" mass="10382">MKAFKVRVLSTEYADIPVDSIQIAYVTDTDHPYPYYIRLDGKAPTEVRYTDEGGSWTEFEIEVENYPYAIDEVEVLEMLQEIPVTLEEAA</sequence>
<evidence type="ECO:0000313" key="1">
    <source>
        <dbReference type="EMBL" id="ANA49311.1"/>
    </source>
</evidence>
<accession>A0A1S5R1N1</accession>
<dbReference type="EMBL" id="KU862660">
    <property type="protein sequence ID" value="ANA49311.1"/>
    <property type="molecule type" value="Genomic_DNA"/>
</dbReference>